<keyword evidence="2" id="KW-1185">Reference proteome</keyword>
<reference evidence="1 2" key="1">
    <citation type="submission" date="2023-07" db="EMBL/GenBank/DDBJ databases">
        <title>Comparative genomics of wheat-associated soil bacteria to identify genetic determinants of phenazine resistance.</title>
        <authorList>
            <person name="Mouncey N."/>
        </authorList>
    </citation>
    <scope>NUCLEOTIDE SEQUENCE [LARGE SCALE GENOMIC DNA]</scope>
    <source>
        <strain evidence="1 2">W2I16</strain>
    </source>
</reference>
<evidence type="ECO:0000313" key="2">
    <source>
        <dbReference type="Proteomes" id="UP001223072"/>
    </source>
</evidence>
<dbReference type="EMBL" id="JAUSZS010000004">
    <property type="protein sequence ID" value="MDQ0934885.1"/>
    <property type="molecule type" value="Genomic_DNA"/>
</dbReference>
<dbReference type="Proteomes" id="UP001223072">
    <property type="component" value="Unassembled WGS sequence"/>
</dbReference>
<name>A0ABU0RSB2_9ACTN</name>
<evidence type="ECO:0000313" key="1">
    <source>
        <dbReference type="EMBL" id="MDQ0934885.1"/>
    </source>
</evidence>
<organism evidence="1 2">
    <name type="scientific">Streptomyces turgidiscabies</name>
    <dbReference type="NCBI Taxonomy" id="85558"/>
    <lineage>
        <taxon>Bacteria</taxon>
        <taxon>Bacillati</taxon>
        <taxon>Actinomycetota</taxon>
        <taxon>Actinomycetes</taxon>
        <taxon>Kitasatosporales</taxon>
        <taxon>Streptomycetaceae</taxon>
        <taxon>Streptomyces</taxon>
    </lineage>
</organism>
<accession>A0ABU0RSB2</accession>
<comment type="caution">
    <text evidence="1">The sequence shown here is derived from an EMBL/GenBank/DDBJ whole genome shotgun (WGS) entry which is preliminary data.</text>
</comment>
<sequence>MVVVDAGEGVRLVHGVDLVGTDDRVLVGVGHLHEAEVRDARSGVLTGLGVTVAGFGVGRDDFHGEYEVLRFEAVLVEAGG</sequence>
<gene>
    <name evidence="1" type="ORF">QFZ49_004825</name>
</gene>
<proteinExistence type="predicted"/>
<protein>
    <submittedName>
        <fullName evidence="1">Uncharacterized protein</fullName>
    </submittedName>
</protein>